<feature type="transmembrane region" description="Helical" evidence="5">
    <location>
        <begin position="169"/>
        <end position="187"/>
    </location>
</feature>
<keyword evidence="2 5" id="KW-0812">Transmembrane</keyword>
<dbReference type="Gene3D" id="1.20.1250.20">
    <property type="entry name" value="MFS general substrate transporter like domains"/>
    <property type="match status" value="1"/>
</dbReference>
<keyword evidence="8" id="KW-1185">Reference proteome</keyword>
<evidence type="ECO:0000256" key="3">
    <source>
        <dbReference type="ARBA" id="ARBA00022989"/>
    </source>
</evidence>
<organism evidence="7 8">
    <name type="scientific">Sinanodonta woodiana</name>
    <name type="common">Chinese pond mussel</name>
    <name type="synonym">Anodonta woodiana</name>
    <dbReference type="NCBI Taxonomy" id="1069815"/>
    <lineage>
        <taxon>Eukaryota</taxon>
        <taxon>Metazoa</taxon>
        <taxon>Spiralia</taxon>
        <taxon>Lophotrochozoa</taxon>
        <taxon>Mollusca</taxon>
        <taxon>Bivalvia</taxon>
        <taxon>Autobranchia</taxon>
        <taxon>Heteroconchia</taxon>
        <taxon>Palaeoheterodonta</taxon>
        <taxon>Unionida</taxon>
        <taxon>Unionoidea</taxon>
        <taxon>Unionidae</taxon>
        <taxon>Unioninae</taxon>
        <taxon>Sinanodonta</taxon>
    </lineage>
</organism>
<feature type="transmembrane region" description="Helical" evidence="5">
    <location>
        <begin position="365"/>
        <end position="386"/>
    </location>
</feature>
<gene>
    <name evidence="7" type="ORF">ACJMK2_028498</name>
</gene>
<feature type="transmembrane region" description="Helical" evidence="5">
    <location>
        <begin position="398"/>
        <end position="417"/>
    </location>
</feature>
<sequence length="561" mass="62348">MQFDEVLIKIGEFGSYQKRLYFLLCLPAINCGIFMTISVFLLGVPDHRCAIPGYDNDTYRIQSKYHQMLVNKTIPRSSDVKLKYDQCHIFAANATYDEFNHPLNDTPSLNCKRWVYDDAIFKATFVTQVNLVCDDIYLLSLANMLFFAGVFVGAFFFGFLSDRIGRKKTLYVSFILMLVSTVVLTWAPNYAAYVSLRFLVGASASGIFLTAYVIGMELVGPSKRLWAGFGNMYFFAIGLLVVGGIAYAVRDWKYIELITGCSCALYLPYWWFIPESPRWLLSKGRIEEAEAILHKAARVNKATLPQKIFDKDSLNTKVADGKLWNLFSSRVLLLRTLIIFFNWMVVSMIYYGLSLNTGNLGGDFYLNFIISGLVEFPADTLCILLLNRLGRKKLHCGSMLLGGIGCLCTIFTVLYGGDELQPLTVTLAMIGKLGSSAAFGIIYIFSAELFPTVVRNSSMGASSCCARIGGMVAPYITDLGRLVGGDFGRGLPLLVFGAASVAAGLLSLFLPETLNRNLPETIEEAKHFGKSNSRDKDKEVYINNGYQKDNTAESSACQTKL</sequence>
<feature type="transmembrane region" description="Helical" evidence="5">
    <location>
        <begin position="20"/>
        <end position="44"/>
    </location>
</feature>
<dbReference type="Proteomes" id="UP001634394">
    <property type="component" value="Unassembled WGS sequence"/>
</dbReference>
<keyword evidence="3 5" id="KW-1133">Transmembrane helix</keyword>
<comment type="caution">
    <text evidence="7">The sequence shown here is derived from an EMBL/GenBank/DDBJ whole genome shotgun (WGS) entry which is preliminary data.</text>
</comment>
<feature type="transmembrane region" description="Helical" evidence="5">
    <location>
        <begin position="332"/>
        <end position="353"/>
    </location>
</feature>
<feature type="transmembrane region" description="Helical" evidence="5">
    <location>
        <begin position="226"/>
        <end position="248"/>
    </location>
</feature>
<dbReference type="CDD" id="cd17317">
    <property type="entry name" value="MFS_SLC22"/>
    <property type="match status" value="1"/>
</dbReference>
<dbReference type="AlphaFoldDB" id="A0ABD3XAV0"/>
<accession>A0ABD3XAV0</accession>
<evidence type="ECO:0000256" key="5">
    <source>
        <dbReference type="SAM" id="Phobius"/>
    </source>
</evidence>
<dbReference type="InterPro" id="IPR036259">
    <property type="entry name" value="MFS_trans_sf"/>
</dbReference>
<dbReference type="PANTHER" id="PTHR24064">
    <property type="entry name" value="SOLUTE CARRIER FAMILY 22 MEMBER"/>
    <property type="match status" value="1"/>
</dbReference>
<feature type="domain" description="Major facilitator superfamily (MFS) profile" evidence="6">
    <location>
        <begin position="90"/>
        <end position="515"/>
    </location>
</feature>
<feature type="transmembrane region" description="Helical" evidence="5">
    <location>
        <begin position="193"/>
        <end position="214"/>
    </location>
</feature>
<feature type="transmembrane region" description="Helical" evidence="5">
    <location>
        <begin position="254"/>
        <end position="273"/>
    </location>
</feature>
<comment type="subcellular location">
    <subcellularLocation>
        <location evidence="1">Membrane</location>
        <topology evidence="1">Multi-pass membrane protein</topology>
    </subcellularLocation>
</comment>
<dbReference type="SUPFAM" id="SSF103473">
    <property type="entry name" value="MFS general substrate transporter"/>
    <property type="match status" value="1"/>
</dbReference>
<evidence type="ECO:0000256" key="1">
    <source>
        <dbReference type="ARBA" id="ARBA00004141"/>
    </source>
</evidence>
<dbReference type="InterPro" id="IPR005828">
    <property type="entry name" value="MFS_sugar_transport-like"/>
</dbReference>
<feature type="transmembrane region" description="Helical" evidence="5">
    <location>
        <begin position="136"/>
        <end position="157"/>
    </location>
</feature>
<protein>
    <recommendedName>
        <fullName evidence="6">Major facilitator superfamily (MFS) profile domain-containing protein</fullName>
    </recommendedName>
</protein>
<dbReference type="GO" id="GO:0016020">
    <property type="term" value="C:membrane"/>
    <property type="evidence" value="ECO:0007669"/>
    <property type="project" value="UniProtKB-SubCell"/>
</dbReference>
<evidence type="ECO:0000259" key="6">
    <source>
        <dbReference type="PROSITE" id="PS50850"/>
    </source>
</evidence>
<keyword evidence="4 5" id="KW-0472">Membrane</keyword>
<evidence type="ECO:0000256" key="2">
    <source>
        <dbReference type="ARBA" id="ARBA00022692"/>
    </source>
</evidence>
<evidence type="ECO:0000313" key="8">
    <source>
        <dbReference type="Proteomes" id="UP001634394"/>
    </source>
</evidence>
<evidence type="ECO:0000256" key="4">
    <source>
        <dbReference type="ARBA" id="ARBA00023136"/>
    </source>
</evidence>
<evidence type="ECO:0000313" key="7">
    <source>
        <dbReference type="EMBL" id="KAL3882127.1"/>
    </source>
</evidence>
<feature type="transmembrane region" description="Helical" evidence="5">
    <location>
        <begin position="489"/>
        <end position="510"/>
    </location>
</feature>
<dbReference type="InterPro" id="IPR020846">
    <property type="entry name" value="MFS_dom"/>
</dbReference>
<feature type="transmembrane region" description="Helical" evidence="5">
    <location>
        <begin position="457"/>
        <end position="477"/>
    </location>
</feature>
<dbReference type="PROSITE" id="PS50850">
    <property type="entry name" value="MFS"/>
    <property type="match status" value="1"/>
</dbReference>
<feature type="transmembrane region" description="Helical" evidence="5">
    <location>
        <begin position="423"/>
        <end position="445"/>
    </location>
</feature>
<dbReference type="EMBL" id="JBJQND010000003">
    <property type="protein sequence ID" value="KAL3882127.1"/>
    <property type="molecule type" value="Genomic_DNA"/>
</dbReference>
<reference evidence="7 8" key="1">
    <citation type="submission" date="2024-11" db="EMBL/GenBank/DDBJ databases">
        <title>Chromosome-level genome assembly of the freshwater bivalve Anodonta woodiana.</title>
        <authorList>
            <person name="Chen X."/>
        </authorList>
    </citation>
    <scope>NUCLEOTIDE SEQUENCE [LARGE SCALE GENOMIC DNA]</scope>
    <source>
        <strain evidence="7">MN2024</strain>
        <tissue evidence="7">Gills</tissue>
    </source>
</reference>
<name>A0ABD3XAV0_SINWO</name>
<dbReference type="Pfam" id="PF00083">
    <property type="entry name" value="Sugar_tr"/>
    <property type="match status" value="1"/>
</dbReference>
<proteinExistence type="predicted"/>